<evidence type="ECO:0000259" key="3">
    <source>
        <dbReference type="Pfam" id="PF07992"/>
    </source>
</evidence>
<dbReference type="GO" id="GO:0016491">
    <property type="term" value="F:oxidoreductase activity"/>
    <property type="evidence" value="ECO:0007669"/>
    <property type="project" value="UniProtKB-KW"/>
</dbReference>
<feature type="domain" description="FAD/NAD(P)-binding" evidence="3">
    <location>
        <begin position="4"/>
        <end position="141"/>
    </location>
</feature>
<dbReference type="SUPFAM" id="SSF51905">
    <property type="entry name" value="FAD/NAD(P)-binding domain"/>
    <property type="match status" value="1"/>
</dbReference>
<dbReference type="InterPro" id="IPR050097">
    <property type="entry name" value="Ferredoxin-NADP_redctase_2"/>
</dbReference>
<proteinExistence type="predicted"/>
<evidence type="ECO:0000313" key="5">
    <source>
        <dbReference type="EMBL" id="RUO28234.1"/>
    </source>
</evidence>
<comment type="caution">
    <text evidence="4">The sequence shown here is derived from an EMBL/GenBank/DDBJ whole genome shotgun (WGS) entry which is preliminary data.</text>
</comment>
<keyword evidence="7" id="KW-1185">Reference proteome</keyword>
<dbReference type="PRINTS" id="PR00469">
    <property type="entry name" value="PNDRDTASEII"/>
</dbReference>
<dbReference type="EMBL" id="QLMD01000001">
    <property type="protein sequence ID" value="RAK01385.1"/>
    <property type="molecule type" value="Genomic_DNA"/>
</dbReference>
<keyword evidence="1" id="KW-0285">Flavoprotein</keyword>
<dbReference type="PANTHER" id="PTHR48105">
    <property type="entry name" value="THIOREDOXIN REDUCTASE 1-RELATED-RELATED"/>
    <property type="match status" value="1"/>
</dbReference>
<keyword evidence="2" id="KW-0560">Oxidoreductase</keyword>
<protein>
    <submittedName>
        <fullName evidence="4">Thioredoxin reductase</fullName>
    </submittedName>
</protein>
<sequence length="299" mass="32265">MFIDVLIIGGSFAGLSAAMPLVRGRRKVLLLDTKMPRNRFASASHGVFCLDGKAPADIQAEALSQLRQYPTFEFKEDEAIAIEKIVTDFVISTRAGSRYIAKKVILAFGIQDQLPDIPGVETFWGKNVIHCPYCHGYELSGGPLGVLATHELSSHQAAMIPDWGPTTLFIQGKHYPKGEQAATLKRRGVTLEHTPVVQVVGSKDRMSSVLLEDGRSIELQGLYVAPTITIQSPLVDALGLVLQQNAMGAFIEVDEFKESSVKGVFVAGDLSNPLQNGTFAIASGTLAGIAAHRALMFNC</sequence>
<evidence type="ECO:0000256" key="1">
    <source>
        <dbReference type="ARBA" id="ARBA00022630"/>
    </source>
</evidence>
<dbReference type="EMBL" id="PIPK01000001">
    <property type="protein sequence ID" value="RUO28234.1"/>
    <property type="molecule type" value="Genomic_DNA"/>
</dbReference>
<evidence type="ECO:0000313" key="6">
    <source>
        <dbReference type="Proteomes" id="UP000249203"/>
    </source>
</evidence>
<name>A0A327X3E6_9GAMM</name>
<reference evidence="5 7" key="1">
    <citation type="journal article" date="2018" name="Front. Microbiol.">
        <title>Genome-Based Analysis Reveals the Taxonomy and Diversity of the Family Idiomarinaceae.</title>
        <authorList>
            <person name="Liu Y."/>
            <person name="Lai Q."/>
            <person name="Shao Z."/>
        </authorList>
    </citation>
    <scope>NUCLEOTIDE SEQUENCE [LARGE SCALE GENOMIC DNA]</scope>
    <source>
        <strain evidence="5 7">CF12-14</strain>
    </source>
</reference>
<dbReference type="Proteomes" id="UP000287865">
    <property type="component" value="Unassembled WGS sequence"/>
</dbReference>
<dbReference type="AlphaFoldDB" id="A0A327X3E6"/>
<evidence type="ECO:0000256" key="2">
    <source>
        <dbReference type="ARBA" id="ARBA00023002"/>
    </source>
</evidence>
<organism evidence="4 6">
    <name type="scientific">Aliidiomarina maris</name>
    <dbReference type="NCBI Taxonomy" id="531312"/>
    <lineage>
        <taxon>Bacteria</taxon>
        <taxon>Pseudomonadati</taxon>
        <taxon>Pseudomonadota</taxon>
        <taxon>Gammaproteobacteria</taxon>
        <taxon>Alteromonadales</taxon>
        <taxon>Idiomarinaceae</taxon>
        <taxon>Aliidiomarina</taxon>
    </lineage>
</organism>
<dbReference type="InterPro" id="IPR036188">
    <property type="entry name" value="FAD/NAD-bd_sf"/>
</dbReference>
<dbReference type="InterPro" id="IPR023753">
    <property type="entry name" value="FAD/NAD-binding_dom"/>
</dbReference>
<gene>
    <name evidence="4" type="ORF">B0I24_1018</name>
    <name evidence="5" type="ORF">CWE07_00030</name>
</gene>
<dbReference type="RefSeq" id="WP_111567890.1">
    <property type="nucleotide sequence ID" value="NZ_PIPK01000001.1"/>
</dbReference>
<feature type="domain" description="FAD/NAD(P)-binding" evidence="3">
    <location>
        <begin position="182"/>
        <end position="280"/>
    </location>
</feature>
<dbReference type="OrthoDB" id="9786503at2"/>
<evidence type="ECO:0000313" key="4">
    <source>
        <dbReference type="EMBL" id="RAK01385.1"/>
    </source>
</evidence>
<accession>A0A327X3E6</accession>
<evidence type="ECO:0000313" key="7">
    <source>
        <dbReference type="Proteomes" id="UP000287865"/>
    </source>
</evidence>
<dbReference type="PRINTS" id="PR00368">
    <property type="entry name" value="FADPNR"/>
</dbReference>
<reference evidence="4 6" key="2">
    <citation type="submission" date="2018-06" db="EMBL/GenBank/DDBJ databases">
        <title>Genomic Encyclopedia of Type Strains, Phase III (KMG-III): the genomes of soil and plant-associated and newly described type strains.</title>
        <authorList>
            <person name="Whitman W."/>
        </authorList>
    </citation>
    <scope>NUCLEOTIDE SEQUENCE [LARGE SCALE GENOMIC DNA]</scope>
    <source>
        <strain evidence="4 6">CGMCC 1.15366</strain>
    </source>
</reference>
<dbReference type="Proteomes" id="UP000249203">
    <property type="component" value="Unassembled WGS sequence"/>
</dbReference>
<dbReference type="Gene3D" id="3.50.50.60">
    <property type="entry name" value="FAD/NAD(P)-binding domain"/>
    <property type="match status" value="2"/>
</dbReference>
<dbReference type="Pfam" id="PF07992">
    <property type="entry name" value="Pyr_redox_2"/>
    <property type="match status" value="2"/>
</dbReference>